<protein>
    <recommendedName>
        <fullName evidence="3">Ig-like domain-containing protein</fullName>
    </recommendedName>
</protein>
<dbReference type="InterPro" id="IPR036179">
    <property type="entry name" value="Ig-like_dom_sf"/>
</dbReference>
<dbReference type="PANTHER" id="PTHR46484:SF1">
    <property type="entry name" value="SCHWANN CELL MYELIN PROTEIN-RELATED"/>
    <property type="match status" value="1"/>
</dbReference>
<dbReference type="PANTHER" id="PTHR46484">
    <property type="entry name" value="SI:CH211-171H4.5-RELATED"/>
    <property type="match status" value="1"/>
</dbReference>
<evidence type="ECO:0000313" key="1">
    <source>
        <dbReference type="Ensembl" id="ENSMMDP00005034906.1"/>
    </source>
</evidence>
<dbReference type="InParanoid" id="A0A667ZQ18"/>
<evidence type="ECO:0000313" key="2">
    <source>
        <dbReference type="Proteomes" id="UP000472263"/>
    </source>
</evidence>
<dbReference type="GeneTree" id="ENSGT01030000235092"/>
<sequence length="273" mass="31179">MKIIELNDHRISSISFHCLGCLKLQPHSPVTGSCVVIPCSFAYSTSQPPDLRVIWYLYQSQGHPSVYDNGQSTIDRFRRGTSVIGSVKERNCSLHIDRLEMLHNQDRVYPWVDKNPITSYHAFHQSFFDKTTLLVQPQVSIISIPRVGERSSVSCRVRNTCPFAPPTLTLDGIHGDDQTSHTPLSDGIWETTLERTWDVQEEDDSVICTVSYRGGQTPTLTEISRSHLVSYSVFCFKCSFTFFRFFPGNKYKCVRKRRIGPLVSAQRHLFLET</sequence>
<dbReference type="InterPro" id="IPR013783">
    <property type="entry name" value="Ig-like_fold"/>
</dbReference>
<reference evidence="1" key="2">
    <citation type="submission" date="2025-08" db="UniProtKB">
        <authorList>
            <consortium name="Ensembl"/>
        </authorList>
    </citation>
    <scope>IDENTIFICATION</scope>
</reference>
<dbReference type="SUPFAM" id="SSF48726">
    <property type="entry name" value="Immunoglobulin"/>
    <property type="match status" value="2"/>
</dbReference>
<reference evidence="1" key="1">
    <citation type="submission" date="2019-06" db="EMBL/GenBank/DDBJ databases">
        <authorList>
            <consortium name="Wellcome Sanger Institute Data Sharing"/>
        </authorList>
    </citation>
    <scope>NUCLEOTIDE SEQUENCE [LARGE SCALE GENOMIC DNA]</scope>
</reference>
<accession>A0A667ZQ18</accession>
<proteinExistence type="predicted"/>
<dbReference type="Ensembl" id="ENSMMDT00005035678.1">
    <property type="protein sequence ID" value="ENSMMDP00005034906.1"/>
    <property type="gene ID" value="ENSMMDG00005016411.1"/>
</dbReference>
<dbReference type="AlphaFoldDB" id="A0A667ZQ18"/>
<dbReference type="PROSITE" id="PS51257">
    <property type="entry name" value="PROKAR_LIPOPROTEIN"/>
    <property type="match status" value="1"/>
</dbReference>
<keyword evidence="2" id="KW-1185">Reference proteome</keyword>
<reference evidence="1" key="3">
    <citation type="submission" date="2025-09" db="UniProtKB">
        <authorList>
            <consortium name="Ensembl"/>
        </authorList>
    </citation>
    <scope>IDENTIFICATION</scope>
</reference>
<organism evidence="1 2">
    <name type="scientific">Myripristis murdjan</name>
    <name type="common">pinecone soldierfish</name>
    <dbReference type="NCBI Taxonomy" id="586833"/>
    <lineage>
        <taxon>Eukaryota</taxon>
        <taxon>Metazoa</taxon>
        <taxon>Chordata</taxon>
        <taxon>Craniata</taxon>
        <taxon>Vertebrata</taxon>
        <taxon>Euteleostomi</taxon>
        <taxon>Actinopterygii</taxon>
        <taxon>Neopterygii</taxon>
        <taxon>Teleostei</taxon>
        <taxon>Neoteleostei</taxon>
        <taxon>Acanthomorphata</taxon>
        <taxon>Holocentriformes</taxon>
        <taxon>Holocentridae</taxon>
        <taxon>Myripristis</taxon>
    </lineage>
</organism>
<dbReference type="Proteomes" id="UP000472263">
    <property type="component" value="Chromosome 16"/>
</dbReference>
<evidence type="ECO:0008006" key="3">
    <source>
        <dbReference type="Google" id="ProtNLM"/>
    </source>
</evidence>
<dbReference type="Gene3D" id="2.60.40.10">
    <property type="entry name" value="Immunoglobulins"/>
    <property type="match status" value="2"/>
</dbReference>
<name>A0A667ZQ18_9TELE</name>